<organism evidence="1 2">
    <name type="scientific">Plakobranchus ocellatus</name>
    <dbReference type="NCBI Taxonomy" id="259542"/>
    <lineage>
        <taxon>Eukaryota</taxon>
        <taxon>Metazoa</taxon>
        <taxon>Spiralia</taxon>
        <taxon>Lophotrochozoa</taxon>
        <taxon>Mollusca</taxon>
        <taxon>Gastropoda</taxon>
        <taxon>Heterobranchia</taxon>
        <taxon>Euthyneura</taxon>
        <taxon>Panpulmonata</taxon>
        <taxon>Sacoglossa</taxon>
        <taxon>Placobranchoidea</taxon>
        <taxon>Plakobranchidae</taxon>
        <taxon>Plakobranchus</taxon>
    </lineage>
</organism>
<comment type="caution">
    <text evidence="1">The sequence shown here is derived from an EMBL/GenBank/DDBJ whole genome shotgun (WGS) entry which is preliminary data.</text>
</comment>
<dbReference type="EMBL" id="BLXT01002484">
    <property type="protein sequence ID" value="GFN95089.1"/>
    <property type="molecule type" value="Genomic_DNA"/>
</dbReference>
<accession>A0AAV3ZHI6</accession>
<sequence>MFSVGKVEVAGYDSRQNRLSRLATADDRRADLAGWLAGAEGSRDTCRTRMARANQRAPSLRPASIEEGKKGGQIYASYVVATPLKGVCSVSSELTLSSYSQPRLWACFPLSSSGTRAKGKPCPGDLGFNYRSFYGWGVGGTLVSKSALISTGILLSRVRAPPPAPWPDGWPKSLR</sequence>
<evidence type="ECO:0000313" key="2">
    <source>
        <dbReference type="Proteomes" id="UP000735302"/>
    </source>
</evidence>
<proteinExistence type="predicted"/>
<evidence type="ECO:0000313" key="1">
    <source>
        <dbReference type="EMBL" id="GFN95089.1"/>
    </source>
</evidence>
<keyword evidence="2" id="KW-1185">Reference proteome</keyword>
<dbReference type="Proteomes" id="UP000735302">
    <property type="component" value="Unassembled WGS sequence"/>
</dbReference>
<gene>
    <name evidence="1" type="ORF">PoB_002159500</name>
</gene>
<name>A0AAV3ZHI6_9GAST</name>
<dbReference type="AlphaFoldDB" id="A0AAV3ZHI6"/>
<protein>
    <submittedName>
        <fullName evidence="1">Uncharacterized protein</fullName>
    </submittedName>
</protein>
<reference evidence="1 2" key="1">
    <citation type="journal article" date="2021" name="Elife">
        <title>Chloroplast acquisition without the gene transfer in kleptoplastic sea slugs, Plakobranchus ocellatus.</title>
        <authorList>
            <person name="Maeda T."/>
            <person name="Takahashi S."/>
            <person name="Yoshida T."/>
            <person name="Shimamura S."/>
            <person name="Takaki Y."/>
            <person name="Nagai Y."/>
            <person name="Toyoda A."/>
            <person name="Suzuki Y."/>
            <person name="Arimoto A."/>
            <person name="Ishii H."/>
            <person name="Satoh N."/>
            <person name="Nishiyama T."/>
            <person name="Hasebe M."/>
            <person name="Maruyama T."/>
            <person name="Minagawa J."/>
            <person name="Obokata J."/>
            <person name="Shigenobu S."/>
        </authorList>
    </citation>
    <scope>NUCLEOTIDE SEQUENCE [LARGE SCALE GENOMIC DNA]</scope>
</reference>